<protein>
    <recommendedName>
        <fullName evidence="4">Charged multivesicular body protein 3</fullName>
    </recommendedName>
</protein>
<comment type="caution">
    <text evidence="2">The sequence shown here is derived from an EMBL/GenBank/DDBJ whole genome shotgun (WGS) entry which is preliminary data.</text>
</comment>
<dbReference type="OrthoDB" id="2329734at2759"/>
<feature type="region of interest" description="Disordered" evidence="1">
    <location>
        <begin position="423"/>
        <end position="459"/>
    </location>
</feature>
<name>A0A0F2MDX1_SPOSC</name>
<dbReference type="KEGG" id="ssck:SPSK_01688"/>
<feature type="compositionally biased region" description="Basic and acidic residues" evidence="1">
    <location>
        <begin position="165"/>
        <end position="179"/>
    </location>
</feature>
<sequence length="459" mass="50787">MLCANWYSVGRFSHIAISTCAPSKAEAALPEAAQIVPRGKNVTKQGQAPIPVIPTSSEPTTATITTAITTAITDFALSPDTNERCYISLLRSSSASSRATPNKWDPCQSPNSTPKEFPTTSFPPIARKVSRTKGTLYPLYDSRFLTQFALVVIRSTSEEEAGTSNHEEVNRERQRRRGQELPEHYQGACCWWRTLQVQLATMDNIRALFQKPDPQAQLRKCNTLLRSNMRKIDRDIANAKRAEITTKNLIIQADRRAQRDPSRAKQAQREVRDFARELVRARRTSARLVTGRAQLNSVQMQVSEAFAMRKIEGSIRASVGVMRDVNQLIRLPELAGTMQELSVELMKAGIVEEMVNETLPEDDAALFEDEDVAEADSEVDRVLSEILKDRMAATGPVLPSTPVGTTPVPAAAAEPAVPVARNKVAIAEGGPNGDEDEEDEEDTEAMMAQMRNRLESLRS</sequence>
<dbReference type="PANTHER" id="PTHR10476">
    <property type="entry name" value="CHARGED MULTIVESICULAR BODY PROTEIN"/>
    <property type="match status" value="1"/>
</dbReference>
<dbReference type="GO" id="GO:0007034">
    <property type="term" value="P:vacuolar transport"/>
    <property type="evidence" value="ECO:0007669"/>
    <property type="project" value="InterPro"/>
</dbReference>
<proteinExistence type="predicted"/>
<reference evidence="2 3" key="1">
    <citation type="journal article" date="2014" name="BMC Genomics">
        <title>Comparative genomics of the major fungal agents of human and animal Sporotrichosis: Sporothrix schenckii and Sporothrix brasiliensis.</title>
        <authorList>
            <person name="Teixeira M.M."/>
            <person name="de Almeida L.G."/>
            <person name="Kubitschek-Barreira P."/>
            <person name="Alves F.L."/>
            <person name="Kioshima E.S."/>
            <person name="Abadio A.K."/>
            <person name="Fernandes L."/>
            <person name="Derengowski L.S."/>
            <person name="Ferreira K.S."/>
            <person name="Souza R.C."/>
            <person name="Ruiz J.C."/>
            <person name="de Andrade N.C."/>
            <person name="Paes H.C."/>
            <person name="Nicola A.M."/>
            <person name="Albuquerque P."/>
            <person name="Gerber A.L."/>
            <person name="Martins V.P."/>
            <person name="Peconick L.D."/>
            <person name="Neto A.V."/>
            <person name="Chaucanez C.B."/>
            <person name="Silva P.A."/>
            <person name="Cunha O.L."/>
            <person name="de Oliveira F.F."/>
            <person name="dos Santos T.C."/>
            <person name="Barros A.L."/>
            <person name="Soares M.A."/>
            <person name="de Oliveira L.M."/>
            <person name="Marini M.M."/>
            <person name="Villalobos-Duno H."/>
            <person name="Cunha M.M."/>
            <person name="de Hoog S."/>
            <person name="da Silveira J.F."/>
            <person name="Henrissat B."/>
            <person name="Nino-Vega G.A."/>
            <person name="Cisalpino P.S."/>
            <person name="Mora-Montes H.M."/>
            <person name="Almeida S.R."/>
            <person name="Stajich J.E."/>
            <person name="Lopes-Bezerra L.M."/>
            <person name="Vasconcelos A.T."/>
            <person name="Felipe M.S."/>
        </authorList>
    </citation>
    <scope>NUCLEOTIDE SEQUENCE [LARGE SCALE GENOMIC DNA]</scope>
    <source>
        <strain evidence="2 3">1099-18</strain>
    </source>
</reference>
<gene>
    <name evidence="2" type="ORF">SPSK_01688</name>
</gene>
<dbReference type="AlphaFoldDB" id="A0A0F2MDX1"/>
<dbReference type="RefSeq" id="XP_016589706.1">
    <property type="nucleotide sequence ID" value="XM_016728595.1"/>
</dbReference>
<dbReference type="VEuPathDB" id="FungiDB:SPSK_01688"/>
<dbReference type="Proteomes" id="UP000033710">
    <property type="component" value="Unassembled WGS sequence"/>
</dbReference>
<feature type="compositionally biased region" description="Acidic residues" evidence="1">
    <location>
        <begin position="433"/>
        <end position="444"/>
    </location>
</feature>
<organism evidence="2 3">
    <name type="scientific">Sporothrix schenckii 1099-18</name>
    <dbReference type="NCBI Taxonomy" id="1397361"/>
    <lineage>
        <taxon>Eukaryota</taxon>
        <taxon>Fungi</taxon>
        <taxon>Dikarya</taxon>
        <taxon>Ascomycota</taxon>
        <taxon>Pezizomycotina</taxon>
        <taxon>Sordariomycetes</taxon>
        <taxon>Sordariomycetidae</taxon>
        <taxon>Ophiostomatales</taxon>
        <taxon>Ophiostomataceae</taxon>
        <taxon>Sporothrix</taxon>
    </lineage>
</organism>
<accession>A0A0F2MDX1</accession>
<dbReference type="Gene3D" id="6.10.140.1230">
    <property type="match status" value="1"/>
</dbReference>
<evidence type="ECO:0000256" key="1">
    <source>
        <dbReference type="SAM" id="MobiDB-lite"/>
    </source>
</evidence>
<dbReference type="InterPro" id="IPR005024">
    <property type="entry name" value="Snf7_fam"/>
</dbReference>
<reference evidence="2 3" key="2">
    <citation type="journal article" date="2015" name="Eukaryot. Cell">
        <title>Asexual propagation of a virulent clone complex in a human and feline outbreak of sporotrichosis.</title>
        <authorList>
            <person name="Teixeira Mde M."/>
            <person name="Rodrigues A.M."/>
            <person name="Tsui C.K."/>
            <person name="de Almeida L.G."/>
            <person name="Van Diepeningen A.D."/>
            <person name="van den Ende B.G."/>
            <person name="Fernandes G.F."/>
            <person name="Kano R."/>
            <person name="Hamelin R.C."/>
            <person name="Lopes-Bezerra L.M."/>
            <person name="Vasconcelos A.T."/>
            <person name="de Hoog S."/>
            <person name="de Camargo Z.P."/>
            <person name="Felipe M.S."/>
        </authorList>
    </citation>
    <scope>NUCLEOTIDE SEQUENCE [LARGE SCALE GENOMIC DNA]</scope>
    <source>
        <strain evidence="2 3">1099-18</strain>
    </source>
</reference>
<evidence type="ECO:0000313" key="2">
    <source>
        <dbReference type="EMBL" id="KJR87030.1"/>
    </source>
</evidence>
<feature type="compositionally biased region" description="Polar residues" evidence="1">
    <location>
        <begin position="108"/>
        <end position="122"/>
    </location>
</feature>
<dbReference type="Pfam" id="PF03357">
    <property type="entry name" value="Snf7"/>
    <property type="match status" value="1"/>
</dbReference>
<feature type="region of interest" description="Disordered" evidence="1">
    <location>
        <begin position="157"/>
        <end position="179"/>
    </location>
</feature>
<dbReference type="EMBL" id="AXCR01000005">
    <property type="protein sequence ID" value="KJR87030.1"/>
    <property type="molecule type" value="Genomic_DNA"/>
</dbReference>
<evidence type="ECO:0000313" key="3">
    <source>
        <dbReference type="Proteomes" id="UP000033710"/>
    </source>
</evidence>
<evidence type="ECO:0008006" key="4">
    <source>
        <dbReference type="Google" id="ProtNLM"/>
    </source>
</evidence>
<dbReference type="GeneID" id="27663872"/>
<feature type="region of interest" description="Disordered" evidence="1">
    <location>
        <begin position="96"/>
        <end position="123"/>
    </location>
</feature>